<comment type="caution">
    <text evidence="1">The sequence shown here is derived from an EMBL/GenBank/DDBJ whole genome shotgun (WGS) entry which is preliminary data.</text>
</comment>
<dbReference type="EMBL" id="JYDT01000054">
    <property type="protein sequence ID" value="KRY87552.1"/>
    <property type="molecule type" value="Genomic_DNA"/>
</dbReference>
<proteinExistence type="predicted"/>
<protein>
    <submittedName>
        <fullName evidence="1">Uncharacterized protein</fullName>
    </submittedName>
</protein>
<name>A0A0V1FNG7_TRIPS</name>
<accession>A0A0V1FNG7</accession>
<sequence length="110" mass="12619">MFFYSNFPKLDKEEKGELFQQRLILILVCVYSATGGKLKIFSRQHNTVQSDCENEFEIGAAIGMEMRSCTSSGCNGKACWEWEKLFIDAWNGIIELLFHSQLAQMKIGRL</sequence>
<gene>
    <name evidence="1" type="ORF">T4D_12026</name>
</gene>
<reference evidence="1 2" key="1">
    <citation type="submission" date="2015-01" db="EMBL/GenBank/DDBJ databases">
        <title>Evolution of Trichinella species and genotypes.</title>
        <authorList>
            <person name="Korhonen P.K."/>
            <person name="Edoardo P."/>
            <person name="Giuseppe L.R."/>
            <person name="Gasser R.B."/>
        </authorList>
    </citation>
    <scope>NUCLEOTIDE SEQUENCE [LARGE SCALE GENOMIC DNA]</scope>
    <source>
        <strain evidence="1">ISS470</strain>
    </source>
</reference>
<organism evidence="1 2">
    <name type="scientific">Trichinella pseudospiralis</name>
    <name type="common">Parasitic roundworm</name>
    <dbReference type="NCBI Taxonomy" id="6337"/>
    <lineage>
        <taxon>Eukaryota</taxon>
        <taxon>Metazoa</taxon>
        <taxon>Ecdysozoa</taxon>
        <taxon>Nematoda</taxon>
        <taxon>Enoplea</taxon>
        <taxon>Dorylaimia</taxon>
        <taxon>Trichinellida</taxon>
        <taxon>Trichinellidae</taxon>
        <taxon>Trichinella</taxon>
    </lineage>
</organism>
<dbReference type="AlphaFoldDB" id="A0A0V1FNG7"/>
<keyword evidence="2" id="KW-1185">Reference proteome</keyword>
<dbReference type="Proteomes" id="UP000054995">
    <property type="component" value="Unassembled WGS sequence"/>
</dbReference>
<evidence type="ECO:0000313" key="1">
    <source>
        <dbReference type="EMBL" id="KRY87552.1"/>
    </source>
</evidence>
<evidence type="ECO:0000313" key="2">
    <source>
        <dbReference type="Proteomes" id="UP000054995"/>
    </source>
</evidence>